<name>A0AAD4T3T6_9MAGN</name>
<protein>
    <recommendedName>
        <fullName evidence="5">Seven-in-absentia protein TRAF-like domain-containing protein</fullName>
    </recommendedName>
</protein>
<evidence type="ECO:0000259" key="5">
    <source>
        <dbReference type="Pfam" id="PF03145"/>
    </source>
</evidence>
<evidence type="ECO:0000256" key="2">
    <source>
        <dbReference type="ARBA" id="ARBA00022723"/>
    </source>
</evidence>
<dbReference type="Pfam" id="PF03145">
    <property type="entry name" value="Sina_TRAF"/>
    <property type="match status" value="1"/>
</dbReference>
<reference evidence="6" key="1">
    <citation type="submission" date="2022-04" db="EMBL/GenBank/DDBJ databases">
        <title>A functionally conserved STORR gene fusion in Papaver species that diverged 16.8 million years ago.</title>
        <authorList>
            <person name="Catania T."/>
        </authorList>
    </citation>
    <scope>NUCLEOTIDE SEQUENCE</scope>
    <source>
        <strain evidence="6">S-188037</strain>
    </source>
</reference>
<keyword evidence="3" id="KW-0863">Zinc-finger</keyword>
<dbReference type="GO" id="GO:0008270">
    <property type="term" value="F:zinc ion binding"/>
    <property type="evidence" value="ECO:0007669"/>
    <property type="project" value="UniProtKB-KW"/>
</dbReference>
<keyword evidence="4" id="KW-0862">Zinc</keyword>
<evidence type="ECO:0000313" key="6">
    <source>
        <dbReference type="EMBL" id="KAI3939326.1"/>
    </source>
</evidence>
<gene>
    <name evidence="6" type="ORF">MKW98_022194</name>
</gene>
<keyword evidence="2" id="KW-0479">Metal-binding</keyword>
<dbReference type="SUPFAM" id="SSF49599">
    <property type="entry name" value="TRAF domain-like"/>
    <property type="match status" value="1"/>
</dbReference>
<evidence type="ECO:0000256" key="4">
    <source>
        <dbReference type="ARBA" id="ARBA00022833"/>
    </source>
</evidence>
<dbReference type="InterPro" id="IPR008974">
    <property type="entry name" value="TRAF-like"/>
</dbReference>
<comment type="similarity">
    <text evidence="1">Belongs to the SINA (Seven in absentia) family.</text>
</comment>
<feature type="domain" description="Seven-in-absentia protein TRAF-like" evidence="5">
    <location>
        <begin position="32"/>
        <end position="90"/>
    </location>
</feature>
<dbReference type="GO" id="GO:0006511">
    <property type="term" value="P:ubiquitin-dependent protein catabolic process"/>
    <property type="evidence" value="ECO:0007669"/>
    <property type="project" value="InterPro"/>
</dbReference>
<dbReference type="GO" id="GO:0005737">
    <property type="term" value="C:cytoplasm"/>
    <property type="evidence" value="ECO:0007669"/>
    <property type="project" value="InterPro"/>
</dbReference>
<evidence type="ECO:0000313" key="7">
    <source>
        <dbReference type="Proteomes" id="UP001202328"/>
    </source>
</evidence>
<comment type="caution">
    <text evidence="6">The sequence shown here is derived from an EMBL/GenBank/DDBJ whole genome shotgun (WGS) entry which is preliminary data.</text>
</comment>
<evidence type="ECO:0000256" key="3">
    <source>
        <dbReference type="ARBA" id="ARBA00022771"/>
    </source>
</evidence>
<accession>A0AAD4T3T6</accession>
<dbReference type="Proteomes" id="UP001202328">
    <property type="component" value="Unassembled WGS sequence"/>
</dbReference>
<dbReference type="InterPro" id="IPR018121">
    <property type="entry name" value="7-in-absentia-prot_TRAF-dom"/>
</dbReference>
<organism evidence="6 7">
    <name type="scientific">Papaver atlanticum</name>
    <dbReference type="NCBI Taxonomy" id="357466"/>
    <lineage>
        <taxon>Eukaryota</taxon>
        <taxon>Viridiplantae</taxon>
        <taxon>Streptophyta</taxon>
        <taxon>Embryophyta</taxon>
        <taxon>Tracheophyta</taxon>
        <taxon>Spermatophyta</taxon>
        <taxon>Magnoliopsida</taxon>
        <taxon>Ranunculales</taxon>
        <taxon>Papaveraceae</taxon>
        <taxon>Papaveroideae</taxon>
        <taxon>Papaver</taxon>
    </lineage>
</organism>
<sequence length="103" mass="11843">MGTRCVRLVKQGYIIVVPPADRSRCSALEKVFSCFSQHFCLHFEAFQFGMTPVYMGFLSFIGVENDARKYNYSLEVRANGRKLIWEGKSNRTNKLGAVSKYYL</sequence>
<proteinExistence type="inferred from homology"/>
<dbReference type="AlphaFoldDB" id="A0AAD4T3T6"/>
<dbReference type="Gene3D" id="2.60.210.10">
    <property type="entry name" value="Apoptosis, Tumor Necrosis Factor Receptor Associated Protein 2, Chain A"/>
    <property type="match status" value="1"/>
</dbReference>
<evidence type="ECO:0000256" key="1">
    <source>
        <dbReference type="ARBA" id="ARBA00009119"/>
    </source>
</evidence>
<dbReference type="EMBL" id="JAJJMB010005364">
    <property type="protein sequence ID" value="KAI3939326.1"/>
    <property type="molecule type" value="Genomic_DNA"/>
</dbReference>
<keyword evidence="7" id="KW-1185">Reference proteome</keyword>